<accession>A0A2M7SWM2</accession>
<proteinExistence type="predicted"/>
<protein>
    <submittedName>
        <fullName evidence="2">Serine hydroxymethyltransferase</fullName>
    </submittedName>
</protein>
<dbReference type="Gene3D" id="3.90.1150.10">
    <property type="entry name" value="Aspartate Aminotransferase, domain 1"/>
    <property type="match status" value="1"/>
</dbReference>
<dbReference type="Pfam" id="PF00464">
    <property type="entry name" value="SHMT"/>
    <property type="match status" value="1"/>
</dbReference>
<comment type="caution">
    <text evidence="2">The sequence shown here is derived from an EMBL/GenBank/DDBJ whole genome shotgun (WGS) entry which is preliminary data.</text>
</comment>
<evidence type="ECO:0000259" key="1">
    <source>
        <dbReference type="Pfam" id="PF00464"/>
    </source>
</evidence>
<dbReference type="SUPFAM" id="SSF53383">
    <property type="entry name" value="PLP-dependent transferases"/>
    <property type="match status" value="1"/>
</dbReference>
<reference evidence="3" key="1">
    <citation type="submission" date="2017-09" db="EMBL/GenBank/DDBJ databases">
        <title>Depth-based differentiation of microbial function through sediment-hosted aquifers and enrichment of novel symbionts in the deep terrestrial subsurface.</title>
        <authorList>
            <person name="Probst A.J."/>
            <person name="Ladd B."/>
            <person name="Jarett J.K."/>
            <person name="Geller-Mcgrath D.E."/>
            <person name="Sieber C.M.K."/>
            <person name="Emerson J.B."/>
            <person name="Anantharaman K."/>
            <person name="Thomas B.C."/>
            <person name="Malmstrom R."/>
            <person name="Stieglmeier M."/>
            <person name="Klingl A."/>
            <person name="Woyke T."/>
            <person name="Ryan C.M."/>
            <person name="Banfield J.F."/>
        </authorList>
    </citation>
    <scope>NUCLEOTIDE SEQUENCE [LARGE SCALE GENOMIC DNA]</scope>
</reference>
<feature type="non-terminal residue" evidence="2">
    <location>
        <position position="1"/>
    </location>
</feature>
<keyword evidence="2" id="KW-0489">Methyltransferase</keyword>
<gene>
    <name evidence="2" type="ORF">COY45_01720</name>
</gene>
<dbReference type="Proteomes" id="UP000231332">
    <property type="component" value="Unassembled WGS sequence"/>
</dbReference>
<organism evidence="2 3">
    <name type="scientific">Candidatus Berkelbacteria bacterium CG_4_10_14_0_8_um_filter_42_34</name>
    <dbReference type="NCBI Taxonomy" id="1974502"/>
    <lineage>
        <taxon>Bacteria</taxon>
        <taxon>Candidatus Berkelbacteria</taxon>
    </lineage>
</organism>
<dbReference type="InterPro" id="IPR015422">
    <property type="entry name" value="PyrdxlP-dep_Trfase_small"/>
</dbReference>
<dbReference type="InterPro" id="IPR039429">
    <property type="entry name" value="SHMT-like_dom"/>
</dbReference>
<dbReference type="EMBL" id="PFMY01000086">
    <property type="protein sequence ID" value="PIZ27581.1"/>
    <property type="molecule type" value="Genomic_DNA"/>
</dbReference>
<sequence>TVNKNVILDDPESPTITSGIRIGTAAITTRGMGKTEMTKIAEFFALVAENINDDKKLAEIKSEVHKICQKFPIQKSKLPII</sequence>
<dbReference type="GO" id="GO:0008168">
    <property type="term" value="F:methyltransferase activity"/>
    <property type="evidence" value="ECO:0007669"/>
    <property type="project" value="UniProtKB-KW"/>
</dbReference>
<dbReference type="GO" id="GO:0032259">
    <property type="term" value="P:methylation"/>
    <property type="evidence" value="ECO:0007669"/>
    <property type="project" value="UniProtKB-KW"/>
</dbReference>
<dbReference type="InterPro" id="IPR015424">
    <property type="entry name" value="PyrdxlP-dep_Trfase"/>
</dbReference>
<name>A0A2M7SWM2_9BACT</name>
<dbReference type="AlphaFoldDB" id="A0A2M7SWM2"/>
<evidence type="ECO:0000313" key="2">
    <source>
        <dbReference type="EMBL" id="PIZ27581.1"/>
    </source>
</evidence>
<keyword evidence="2" id="KW-0808">Transferase</keyword>
<feature type="domain" description="Serine hydroxymethyltransferase-like" evidence="1">
    <location>
        <begin position="1"/>
        <end position="43"/>
    </location>
</feature>
<evidence type="ECO:0000313" key="3">
    <source>
        <dbReference type="Proteomes" id="UP000231332"/>
    </source>
</evidence>